<feature type="compositionally biased region" description="Polar residues" evidence="1">
    <location>
        <begin position="337"/>
        <end position="347"/>
    </location>
</feature>
<dbReference type="PANTHER" id="PTHR22933:SF31">
    <property type="entry name" value="FI18007P1"/>
    <property type="match status" value="1"/>
</dbReference>
<accession>A0A8S1QDZ9</accession>
<proteinExistence type="predicted"/>
<reference evidence="2" key="1">
    <citation type="submission" date="2021-01" db="EMBL/GenBank/DDBJ databases">
        <authorList>
            <consortium name="Genoscope - CEA"/>
            <person name="William W."/>
        </authorList>
    </citation>
    <scope>NUCLEOTIDE SEQUENCE</scope>
</reference>
<sequence length="771" mass="91706">MEEIKLCISSPQGFQLNINKVLDKLKKENDFAPNFLQFANEIFQSDEILLKKYLILMIIRESVYTNQIGSVTNKLASNSSILNYFQEIVMFQPGSDDEYKGIYRFENDTPQIAIKYFNLILELIKFLAEKYPETQTKKSTKFKLLYDRLIQQGIIFPTENIELIAKINDIEEAVQENQPIKKPQVQQIESNRETGIHQLEELQIEMNEQIDTIWDMLNDQNCDPDGAKDMLKIYWDTFKESDAKLKQLEYELTEILSQQQKDQIELLCNFIKTFNLKFNHFERNKTKNGFLEFQHSVLTEASKITKKTYTPSDAYQKSKIQPLSPARQNGHDDTQDISRQNDITSTQIEKKEKVVSQVNYQKELEQQKQFDQSKFQDRSKYVEKQKVAKQQYNQYDEYDTLNEQNQFQQYQNDQQLLQNQFQEQQHYHNQQDQNQTKYIKPPNQSNTLLLETELSQFEQNIPQQHKNHFAQDYYQQQVKQEDNQNSLEQYQDQYTQKPQGMKLTFGNSIEQGQDQRNKIQSQVQYKELKDLQKYPQQPEYGVSYSGSKQNSQIMDMQQKLSRSGYTQKMIDIWKKTCLLGKGNLFENELIRVYCTFGLQYQVLNNKNYLKISMYILNKIDQNLSINIKFQGDKSTKFWIKQDNKKILERESQSVIIVDECKELINCKIQIDNQFFNVFLPTSQYNFIDFVDLRPEIYQIKVKDVQFYQSQPFRLQVGWETFKKIRFTEVNNYYGAAYGNNNYIRVVMVEKNNWIIEATDQNLIPQLLFLFS</sequence>
<comment type="caution">
    <text evidence="2">The sequence shown here is derived from an EMBL/GenBank/DDBJ whole genome shotgun (WGS) entry which is preliminary data.</text>
</comment>
<keyword evidence="3" id="KW-1185">Reference proteome</keyword>
<feature type="region of interest" description="Disordered" evidence="1">
    <location>
        <begin position="314"/>
        <end position="348"/>
    </location>
</feature>
<evidence type="ECO:0000256" key="1">
    <source>
        <dbReference type="SAM" id="MobiDB-lite"/>
    </source>
</evidence>
<evidence type="ECO:0000313" key="3">
    <source>
        <dbReference type="Proteomes" id="UP000692954"/>
    </source>
</evidence>
<dbReference type="OrthoDB" id="304259at2759"/>
<protein>
    <submittedName>
        <fullName evidence="2">Uncharacterized protein</fullName>
    </submittedName>
</protein>
<name>A0A8S1QDZ9_9CILI</name>
<dbReference type="AlphaFoldDB" id="A0A8S1QDZ9"/>
<organism evidence="2 3">
    <name type="scientific">Paramecium sonneborni</name>
    <dbReference type="NCBI Taxonomy" id="65129"/>
    <lineage>
        <taxon>Eukaryota</taxon>
        <taxon>Sar</taxon>
        <taxon>Alveolata</taxon>
        <taxon>Ciliophora</taxon>
        <taxon>Intramacronucleata</taxon>
        <taxon>Oligohymenophorea</taxon>
        <taxon>Peniculida</taxon>
        <taxon>Parameciidae</taxon>
        <taxon>Paramecium</taxon>
    </lineage>
</organism>
<evidence type="ECO:0000313" key="2">
    <source>
        <dbReference type="EMBL" id="CAD8113374.1"/>
    </source>
</evidence>
<gene>
    <name evidence="2" type="ORF">PSON_ATCC_30995.1.T1030089</name>
</gene>
<dbReference type="EMBL" id="CAJJDN010000103">
    <property type="protein sequence ID" value="CAD8113374.1"/>
    <property type="molecule type" value="Genomic_DNA"/>
</dbReference>
<dbReference type="Proteomes" id="UP000692954">
    <property type="component" value="Unassembled WGS sequence"/>
</dbReference>
<dbReference type="PANTHER" id="PTHR22933">
    <property type="entry name" value="FI18007P1-RELATED"/>
    <property type="match status" value="1"/>
</dbReference>
<dbReference type="InterPro" id="IPR052976">
    <property type="entry name" value="Scoloptoxin-like"/>
</dbReference>